<accession>A0A9P6ZLP2</accession>
<evidence type="ECO:0000256" key="1">
    <source>
        <dbReference type="SAM" id="MobiDB-lite"/>
    </source>
</evidence>
<proteinExistence type="predicted"/>
<feature type="region of interest" description="Disordered" evidence="1">
    <location>
        <begin position="1"/>
        <end position="32"/>
    </location>
</feature>
<reference evidence="2" key="1">
    <citation type="journal article" date="2020" name="New Phytol.">
        <title>Comparative genomics reveals dynamic genome evolution in host specialist ectomycorrhizal fungi.</title>
        <authorList>
            <person name="Lofgren L.A."/>
            <person name="Nguyen N.H."/>
            <person name="Vilgalys R."/>
            <person name="Ruytinx J."/>
            <person name="Liao H.L."/>
            <person name="Branco S."/>
            <person name="Kuo A."/>
            <person name="LaButti K."/>
            <person name="Lipzen A."/>
            <person name="Andreopoulos W."/>
            <person name="Pangilinan J."/>
            <person name="Riley R."/>
            <person name="Hundley H."/>
            <person name="Na H."/>
            <person name="Barry K."/>
            <person name="Grigoriev I.V."/>
            <person name="Stajich J.E."/>
            <person name="Kennedy P.G."/>
        </authorList>
    </citation>
    <scope>NUCLEOTIDE SEQUENCE</scope>
    <source>
        <strain evidence="2">DOB743</strain>
    </source>
</reference>
<comment type="caution">
    <text evidence="2">The sequence shown here is derived from an EMBL/GenBank/DDBJ whole genome shotgun (WGS) entry which is preliminary data.</text>
</comment>
<gene>
    <name evidence="2" type="ORF">EV702DRAFT_1049392</name>
</gene>
<organism evidence="2 3">
    <name type="scientific">Suillus placidus</name>
    <dbReference type="NCBI Taxonomy" id="48579"/>
    <lineage>
        <taxon>Eukaryota</taxon>
        <taxon>Fungi</taxon>
        <taxon>Dikarya</taxon>
        <taxon>Basidiomycota</taxon>
        <taxon>Agaricomycotina</taxon>
        <taxon>Agaricomycetes</taxon>
        <taxon>Agaricomycetidae</taxon>
        <taxon>Boletales</taxon>
        <taxon>Suillineae</taxon>
        <taxon>Suillaceae</taxon>
        <taxon>Suillus</taxon>
    </lineage>
</organism>
<dbReference type="EMBL" id="JABBWD010000065">
    <property type="protein sequence ID" value="KAG1770414.1"/>
    <property type="molecule type" value="Genomic_DNA"/>
</dbReference>
<protein>
    <submittedName>
        <fullName evidence="2">Uncharacterized protein</fullName>
    </submittedName>
</protein>
<evidence type="ECO:0000313" key="2">
    <source>
        <dbReference type="EMBL" id="KAG1770414.1"/>
    </source>
</evidence>
<feature type="compositionally biased region" description="Polar residues" evidence="1">
    <location>
        <begin position="1"/>
        <end position="30"/>
    </location>
</feature>
<evidence type="ECO:0000313" key="3">
    <source>
        <dbReference type="Proteomes" id="UP000714275"/>
    </source>
</evidence>
<feature type="region of interest" description="Disordered" evidence="1">
    <location>
        <begin position="44"/>
        <end position="64"/>
    </location>
</feature>
<keyword evidence="3" id="KW-1185">Reference proteome</keyword>
<dbReference type="AlphaFoldDB" id="A0A9P6ZLP2"/>
<name>A0A9P6ZLP2_9AGAM</name>
<dbReference type="Proteomes" id="UP000714275">
    <property type="component" value="Unassembled WGS sequence"/>
</dbReference>
<sequence length="279" mass="31643">MSTTSTITLRSHSSQFHNPKLGKNNSQGRSTCKEKVIEPYKQPSTRLAMSQGRKPATMGTSTSQATLHGADPNLTKPPIVGQHQVLRFVSQSNHETDCKVFQNITPADYNYITCKIEDCPARPRLEYNYNTHILIVEMPSPVHETKIKVIRKGMEHLGLILQNFIASNLLLSDTHTNLTIDGDLVKVIPDIVYISRADLLQRLRKRVEVFPDIILLFIAEIHEQVPYSPPKCLSKVWQKLQKEKNVHFYVTFFSNRTGLRSLNTPTEIEVGQHLCLTST</sequence>
<dbReference type="OrthoDB" id="2653441at2759"/>